<accession>X6MSL4</accession>
<name>X6MSL4_RETFI</name>
<gene>
    <name evidence="2" type="ORF">RFI_20388</name>
</gene>
<dbReference type="AlphaFoldDB" id="X6MSL4"/>
<proteinExistence type="predicted"/>
<evidence type="ECO:0000256" key="1">
    <source>
        <dbReference type="SAM" id="MobiDB-lite"/>
    </source>
</evidence>
<evidence type="ECO:0000313" key="2">
    <source>
        <dbReference type="EMBL" id="ETO16948.1"/>
    </source>
</evidence>
<dbReference type="Proteomes" id="UP000023152">
    <property type="component" value="Unassembled WGS sequence"/>
</dbReference>
<feature type="region of interest" description="Disordered" evidence="1">
    <location>
        <begin position="67"/>
        <end position="109"/>
    </location>
</feature>
<comment type="caution">
    <text evidence="2">The sequence shown here is derived from an EMBL/GenBank/DDBJ whole genome shotgun (WGS) entry which is preliminary data.</text>
</comment>
<evidence type="ECO:0000313" key="3">
    <source>
        <dbReference type="Proteomes" id="UP000023152"/>
    </source>
</evidence>
<sequence>MVMYGEFDYTEFAKNAKYYLSKIPTAFEVIVPKADHTAYSGNTLQFHNDLLMFLNEKCSLIEEKDFDAQNYPNGGDFGEGEDYNYEEDLDDDDEFDESDLDEDGQDTEV</sequence>
<reference evidence="2 3" key="1">
    <citation type="journal article" date="2013" name="Curr. Biol.">
        <title>The Genome of the Foraminiferan Reticulomyxa filosa.</title>
        <authorList>
            <person name="Glockner G."/>
            <person name="Hulsmann N."/>
            <person name="Schleicher M."/>
            <person name="Noegel A.A."/>
            <person name="Eichinger L."/>
            <person name="Gallinger C."/>
            <person name="Pawlowski J."/>
            <person name="Sierra R."/>
            <person name="Euteneuer U."/>
            <person name="Pillet L."/>
            <person name="Moustafa A."/>
            <person name="Platzer M."/>
            <person name="Groth M."/>
            <person name="Szafranski K."/>
            <person name="Schliwa M."/>
        </authorList>
    </citation>
    <scope>NUCLEOTIDE SEQUENCE [LARGE SCALE GENOMIC DNA]</scope>
</reference>
<keyword evidence="3" id="KW-1185">Reference proteome</keyword>
<feature type="compositionally biased region" description="Acidic residues" evidence="1">
    <location>
        <begin position="78"/>
        <end position="109"/>
    </location>
</feature>
<protein>
    <submittedName>
        <fullName evidence="2">Uncharacterized protein</fullName>
    </submittedName>
</protein>
<organism evidence="2 3">
    <name type="scientific">Reticulomyxa filosa</name>
    <dbReference type="NCBI Taxonomy" id="46433"/>
    <lineage>
        <taxon>Eukaryota</taxon>
        <taxon>Sar</taxon>
        <taxon>Rhizaria</taxon>
        <taxon>Retaria</taxon>
        <taxon>Foraminifera</taxon>
        <taxon>Monothalamids</taxon>
        <taxon>Reticulomyxidae</taxon>
        <taxon>Reticulomyxa</taxon>
    </lineage>
</organism>
<dbReference type="EMBL" id="ASPP01017572">
    <property type="protein sequence ID" value="ETO16948.1"/>
    <property type="molecule type" value="Genomic_DNA"/>
</dbReference>